<gene>
    <name evidence="2" type="ORF">PPAR00522_LOCUS8246</name>
</gene>
<dbReference type="EMBL" id="HBFM01013167">
    <property type="protein sequence ID" value="CAD8771843.1"/>
    <property type="molecule type" value="Transcribed_RNA"/>
</dbReference>
<feature type="coiled-coil region" evidence="1">
    <location>
        <begin position="100"/>
        <end position="127"/>
    </location>
</feature>
<dbReference type="InterPro" id="IPR013169">
    <property type="entry name" value="mRNA_splic_Cwf18-like"/>
</dbReference>
<organism evidence="2">
    <name type="scientific">Polytomella parva</name>
    <dbReference type="NCBI Taxonomy" id="51329"/>
    <lineage>
        <taxon>Eukaryota</taxon>
        <taxon>Viridiplantae</taxon>
        <taxon>Chlorophyta</taxon>
        <taxon>core chlorophytes</taxon>
        <taxon>Chlorophyceae</taxon>
        <taxon>CS clade</taxon>
        <taxon>Chlamydomonadales</taxon>
        <taxon>Chlamydomonadaceae</taxon>
        <taxon>Polytomella</taxon>
    </lineage>
</organism>
<accession>A0A7S0YC11</accession>
<dbReference type="GO" id="GO:0071014">
    <property type="term" value="C:post-mRNA release spliceosomal complex"/>
    <property type="evidence" value="ECO:0007669"/>
    <property type="project" value="TreeGrafter"/>
</dbReference>
<keyword evidence="1" id="KW-0175">Coiled coil</keyword>
<dbReference type="GO" id="GO:0005684">
    <property type="term" value="C:U2-type spliceosomal complex"/>
    <property type="evidence" value="ECO:0007669"/>
    <property type="project" value="TreeGrafter"/>
</dbReference>
<protein>
    <submittedName>
        <fullName evidence="2">Uncharacterized protein</fullName>
    </submittedName>
</protein>
<evidence type="ECO:0000313" key="2">
    <source>
        <dbReference type="EMBL" id="CAD8771843.1"/>
    </source>
</evidence>
<dbReference type="PANTHER" id="PTHR31551">
    <property type="entry name" value="PRE-MRNA-SPLICING FACTOR CWF18"/>
    <property type="match status" value="1"/>
</dbReference>
<reference evidence="2" key="1">
    <citation type="submission" date="2021-01" db="EMBL/GenBank/DDBJ databases">
        <authorList>
            <person name="Corre E."/>
            <person name="Pelletier E."/>
            <person name="Niang G."/>
            <person name="Scheremetjew M."/>
            <person name="Finn R."/>
            <person name="Kale V."/>
            <person name="Holt S."/>
            <person name="Cochrane G."/>
            <person name="Meng A."/>
            <person name="Brown T."/>
            <person name="Cohen L."/>
        </authorList>
    </citation>
    <scope>NUCLEOTIDE SEQUENCE</scope>
    <source>
        <strain evidence="2">SAG 63-3</strain>
    </source>
</reference>
<proteinExistence type="predicted"/>
<sequence>MDEIQSRKDRLKALRHAAIDADNGSNIPTSEENTSESPNIILKFRNYDVKDKQIEHEKVPITNPPDFKEPEADIKPYDQSQDVNELMQGMGPKKANLDLKRDIQASLEKLERRTQRAILEVMREQQNQ</sequence>
<evidence type="ECO:0000256" key="1">
    <source>
        <dbReference type="SAM" id="Coils"/>
    </source>
</evidence>
<name>A0A7S0YC11_9CHLO</name>
<dbReference type="AlphaFoldDB" id="A0A7S0YC11"/>
<dbReference type="PANTHER" id="PTHR31551:SF1">
    <property type="entry name" value="COILED-COIL DOMAIN-CONTAINING PROTEIN 12"/>
    <property type="match status" value="1"/>
</dbReference>
<dbReference type="Pfam" id="PF08315">
    <property type="entry name" value="cwf18"/>
    <property type="match status" value="1"/>
</dbReference>